<evidence type="ECO:0000313" key="7">
    <source>
        <dbReference type="EMBL" id="AID52727.1"/>
    </source>
</evidence>
<dbReference type="Pfam" id="PF00693">
    <property type="entry name" value="Herpes_TK"/>
    <property type="match status" value="1"/>
</dbReference>
<dbReference type="GO" id="GO:0071897">
    <property type="term" value="P:DNA biosynthetic process"/>
    <property type="evidence" value="ECO:0007669"/>
    <property type="project" value="UniProtKB-KW"/>
</dbReference>
<dbReference type="RefSeq" id="YP_009046521.1">
    <property type="nucleotide sequence ID" value="NC_024450.1"/>
</dbReference>
<dbReference type="GO" id="GO:0004797">
    <property type="term" value="F:thymidine kinase activity"/>
    <property type="evidence" value="ECO:0007669"/>
    <property type="project" value="InterPro"/>
</dbReference>
<dbReference type="Gene3D" id="3.40.50.300">
    <property type="entry name" value="P-loop containing nucleotide triphosphate hydrolases"/>
    <property type="match status" value="1"/>
</dbReference>
<dbReference type="HAMAP" id="MF_04029">
    <property type="entry name" value="HSV_KITH"/>
    <property type="match status" value="1"/>
</dbReference>
<dbReference type="EMBL" id="KJ668231">
    <property type="protein sequence ID" value="AID52727.1"/>
    <property type="molecule type" value="Genomic_DNA"/>
</dbReference>
<dbReference type="InterPro" id="IPR001889">
    <property type="entry name" value="Herpes_TK"/>
</dbReference>
<sequence length="356" mass="40279">MAPLRRQHSRAAKTMSPPPPVRVVRFYMDGAFGVGKTSTLFKLREAASGMQVLHVCEPMRYWRCLFVDVVEEVYDTAAKRRSGEMNDRHATAIITTAQLQFANPYVVLHDRCTGLFGPLSGTRGEPDLLVIFDRHPSAACLCFPAARYILQDISVEVLITLAANLPRESPGGNILVACLDDEEEHLRRLTARARPGEKLDENMLRALRVVYCMLINTIDFANTQTRRRKSESDWERDWDKLPWFDEGRRAELLEIGSSMERPEVPCLEKTLLVLFKVPQLCDATGKLLRVYAWGLGTMLSKLRGLRIEKLQMDGKTPDECAADVLCAVSNMLATRASFTDRYELEEAVFTFNDECS</sequence>
<accession>A0A068ER26</accession>
<evidence type="ECO:0000256" key="5">
    <source>
        <dbReference type="ARBA" id="ARBA00022777"/>
    </source>
</evidence>
<evidence type="ECO:0000313" key="8">
    <source>
        <dbReference type="Proteomes" id="UP000146149"/>
    </source>
</evidence>
<dbReference type="OrthoDB" id="9128at10239"/>
<dbReference type="KEGG" id="vg:19738325"/>
<evidence type="ECO:0000256" key="3">
    <source>
        <dbReference type="ARBA" id="ARBA00022679"/>
    </source>
</evidence>
<keyword evidence="2" id="KW-0237">DNA synthesis</keyword>
<keyword evidence="4" id="KW-0547">Nucleotide-binding</keyword>
<name>A0A068ER26_9ALPH</name>
<evidence type="ECO:0000256" key="2">
    <source>
        <dbReference type="ARBA" id="ARBA00022634"/>
    </source>
</evidence>
<gene>
    <name evidence="7" type="ORF">FaHV1S18_037</name>
</gene>
<keyword evidence="6" id="KW-0067">ATP-binding</keyword>
<protein>
    <submittedName>
        <fullName evidence="7">Thymidine kinase</fullName>
    </submittedName>
</protein>
<dbReference type="GO" id="GO:0006230">
    <property type="term" value="P:TMP biosynthetic process"/>
    <property type="evidence" value="ECO:0007669"/>
    <property type="project" value="InterPro"/>
</dbReference>
<dbReference type="SUPFAM" id="SSF52540">
    <property type="entry name" value="P-loop containing nucleoside triphosphate hydrolases"/>
    <property type="match status" value="1"/>
</dbReference>
<keyword evidence="1" id="KW-0244">Early protein</keyword>
<dbReference type="InterPro" id="IPR027417">
    <property type="entry name" value="P-loop_NTPase"/>
</dbReference>
<organism evidence="7 8">
    <name type="scientific">Falconid herpesvirus 1</name>
    <dbReference type="NCBI Taxonomy" id="1510155"/>
    <lineage>
        <taxon>Viruses</taxon>
        <taxon>Duplodnaviria</taxon>
        <taxon>Heunggongvirae</taxon>
        <taxon>Peploviricota</taxon>
        <taxon>Herviviricetes</taxon>
        <taxon>Herpesvirales</taxon>
        <taxon>Orthoherpesviridae</taxon>
        <taxon>Alphaherpesvirinae</taxon>
        <taxon>Mardivirus</taxon>
        <taxon>Mardivirus columbidalpha1</taxon>
    </lineage>
</organism>
<keyword evidence="3" id="KW-0808">Transferase</keyword>
<dbReference type="GeneID" id="19738325"/>
<evidence type="ECO:0000256" key="1">
    <source>
        <dbReference type="ARBA" id="ARBA00022518"/>
    </source>
</evidence>
<evidence type="ECO:0000256" key="4">
    <source>
        <dbReference type="ARBA" id="ARBA00022741"/>
    </source>
</evidence>
<dbReference type="Proteomes" id="UP000146149">
    <property type="component" value="Segment"/>
</dbReference>
<reference evidence="7 8" key="1">
    <citation type="journal article" date="2014" name="Virus Res.">
        <title>Molecular characterization of the complete genome of falconid herpesvirus strain S-18.</title>
        <authorList>
            <person name="Spatz S.J."/>
            <person name="Volkening J.D."/>
            <person name="Ross T.A."/>
        </authorList>
    </citation>
    <scope>NUCLEOTIDE SEQUENCE [LARGE SCALE GENOMIC DNA]</scope>
    <source>
        <strain evidence="7">S-18</strain>
    </source>
</reference>
<evidence type="ECO:0000256" key="6">
    <source>
        <dbReference type="ARBA" id="ARBA00022840"/>
    </source>
</evidence>
<keyword evidence="5 7" id="KW-0418">Kinase</keyword>
<dbReference type="GO" id="GO:0005524">
    <property type="term" value="F:ATP binding"/>
    <property type="evidence" value="ECO:0007669"/>
    <property type="project" value="UniProtKB-KW"/>
</dbReference>
<proteinExistence type="inferred from homology"/>